<keyword evidence="4" id="KW-1185">Reference proteome</keyword>
<dbReference type="GO" id="GO:0070824">
    <property type="term" value="C:SHREC complex"/>
    <property type="evidence" value="ECO:0007669"/>
    <property type="project" value="InterPro"/>
</dbReference>
<feature type="region of interest" description="Disordered" evidence="1">
    <location>
        <begin position="1"/>
        <end position="65"/>
    </location>
</feature>
<dbReference type="InterPro" id="IPR038986">
    <property type="entry name" value="Clr2"/>
</dbReference>
<comment type="caution">
    <text evidence="3">The sequence shown here is derived from an EMBL/GenBank/DDBJ whole genome shotgun (WGS) entry which is preliminary data.</text>
</comment>
<dbReference type="GO" id="GO:0031934">
    <property type="term" value="C:mating-type region heterochromatin"/>
    <property type="evidence" value="ECO:0007669"/>
    <property type="project" value="TreeGrafter"/>
</dbReference>
<dbReference type="InterPro" id="IPR031915">
    <property type="entry name" value="Clr2_N"/>
</dbReference>
<protein>
    <recommendedName>
        <fullName evidence="2">Cryptic loci regulator 2 N-terminal domain-containing protein</fullName>
    </recommendedName>
</protein>
<evidence type="ECO:0000313" key="3">
    <source>
        <dbReference type="EMBL" id="KAF9516519.1"/>
    </source>
</evidence>
<feature type="region of interest" description="Disordered" evidence="1">
    <location>
        <begin position="185"/>
        <end position="223"/>
    </location>
</feature>
<dbReference type="GO" id="GO:0033553">
    <property type="term" value="C:rDNA heterochromatin"/>
    <property type="evidence" value="ECO:0007669"/>
    <property type="project" value="TreeGrafter"/>
</dbReference>
<organism evidence="3 4">
    <name type="scientific">Hydnum rufescens UP504</name>
    <dbReference type="NCBI Taxonomy" id="1448309"/>
    <lineage>
        <taxon>Eukaryota</taxon>
        <taxon>Fungi</taxon>
        <taxon>Dikarya</taxon>
        <taxon>Basidiomycota</taxon>
        <taxon>Agaricomycotina</taxon>
        <taxon>Agaricomycetes</taxon>
        <taxon>Cantharellales</taxon>
        <taxon>Hydnaceae</taxon>
        <taxon>Hydnum</taxon>
    </lineage>
</organism>
<sequence>MGYLLINRGRVASASDPRTASTSRPRAGATATRHVKKKPGTPYSGKLRFPNSDGDSTRWPTSDTGVAPDDTHGFFRIDDEEANNSLPRMEQQRRASVLNHWKEKIGTYLGNKFKETEGYRYILRDFPVGYALFAQKRIANPDRRDLYLYGSSSVVCFRSPEEFYDHAEWLMLGDSKPCVCQYCDPNSPRRKNKKRQLSPEGPGGRSASSNISSPELDLDDEAA</sequence>
<dbReference type="PANTHER" id="PTHR38046">
    <property type="entry name" value="CRYPTIC LOCI REGULATOR 2"/>
    <property type="match status" value="1"/>
</dbReference>
<dbReference type="EMBL" id="MU128938">
    <property type="protein sequence ID" value="KAF9516519.1"/>
    <property type="molecule type" value="Genomic_DNA"/>
</dbReference>
<gene>
    <name evidence="3" type="ORF">BS47DRAFT_1390579</name>
</gene>
<dbReference type="Proteomes" id="UP000886523">
    <property type="component" value="Unassembled WGS sequence"/>
</dbReference>
<accession>A0A9P6DZ04</accession>
<dbReference type="GO" id="GO:0030466">
    <property type="term" value="P:silent mating-type cassette heterochromatin formation"/>
    <property type="evidence" value="ECO:0007669"/>
    <property type="project" value="TreeGrafter"/>
</dbReference>
<dbReference type="OrthoDB" id="2421327at2759"/>
<name>A0A9P6DZ04_9AGAM</name>
<evidence type="ECO:0000256" key="1">
    <source>
        <dbReference type="SAM" id="MobiDB-lite"/>
    </source>
</evidence>
<evidence type="ECO:0000313" key="4">
    <source>
        <dbReference type="Proteomes" id="UP000886523"/>
    </source>
</evidence>
<feature type="domain" description="Cryptic loci regulator 2 N-terminal" evidence="2">
    <location>
        <begin position="121"/>
        <end position="183"/>
    </location>
</feature>
<dbReference type="PANTHER" id="PTHR38046:SF1">
    <property type="entry name" value="CRYPTIC LOCI REGULATOR 2"/>
    <property type="match status" value="1"/>
</dbReference>
<dbReference type="AlphaFoldDB" id="A0A9P6DZ04"/>
<dbReference type="Pfam" id="PF16761">
    <property type="entry name" value="Clr2_transil"/>
    <property type="match status" value="1"/>
</dbReference>
<reference evidence="3" key="1">
    <citation type="journal article" date="2020" name="Nat. Commun.">
        <title>Large-scale genome sequencing of mycorrhizal fungi provides insights into the early evolution of symbiotic traits.</title>
        <authorList>
            <person name="Miyauchi S."/>
            <person name="Kiss E."/>
            <person name="Kuo A."/>
            <person name="Drula E."/>
            <person name="Kohler A."/>
            <person name="Sanchez-Garcia M."/>
            <person name="Morin E."/>
            <person name="Andreopoulos B."/>
            <person name="Barry K.W."/>
            <person name="Bonito G."/>
            <person name="Buee M."/>
            <person name="Carver A."/>
            <person name="Chen C."/>
            <person name="Cichocki N."/>
            <person name="Clum A."/>
            <person name="Culley D."/>
            <person name="Crous P.W."/>
            <person name="Fauchery L."/>
            <person name="Girlanda M."/>
            <person name="Hayes R.D."/>
            <person name="Keri Z."/>
            <person name="LaButti K."/>
            <person name="Lipzen A."/>
            <person name="Lombard V."/>
            <person name="Magnuson J."/>
            <person name="Maillard F."/>
            <person name="Murat C."/>
            <person name="Nolan M."/>
            <person name="Ohm R.A."/>
            <person name="Pangilinan J."/>
            <person name="Pereira M.F."/>
            <person name="Perotto S."/>
            <person name="Peter M."/>
            <person name="Pfister S."/>
            <person name="Riley R."/>
            <person name="Sitrit Y."/>
            <person name="Stielow J.B."/>
            <person name="Szollosi G."/>
            <person name="Zifcakova L."/>
            <person name="Stursova M."/>
            <person name="Spatafora J.W."/>
            <person name="Tedersoo L."/>
            <person name="Vaario L.M."/>
            <person name="Yamada A."/>
            <person name="Yan M."/>
            <person name="Wang P."/>
            <person name="Xu J."/>
            <person name="Bruns T."/>
            <person name="Baldrian P."/>
            <person name="Vilgalys R."/>
            <person name="Dunand C."/>
            <person name="Henrissat B."/>
            <person name="Grigoriev I.V."/>
            <person name="Hibbett D."/>
            <person name="Nagy L.G."/>
            <person name="Martin F.M."/>
        </authorList>
    </citation>
    <scope>NUCLEOTIDE SEQUENCE</scope>
    <source>
        <strain evidence="3">UP504</strain>
    </source>
</reference>
<evidence type="ECO:0000259" key="2">
    <source>
        <dbReference type="Pfam" id="PF16761"/>
    </source>
</evidence>
<proteinExistence type="predicted"/>